<evidence type="ECO:0000256" key="4">
    <source>
        <dbReference type="ARBA" id="ARBA00022989"/>
    </source>
</evidence>
<feature type="transmembrane region" description="Helical" evidence="9">
    <location>
        <begin position="206"/>
        <end position="228"/>
    </location>
</feature>
<feature type="transmembrane region" description="Helical" evidence="9">
    <location>
        <begin position="298"/>
        <end position="315"/>
    </location>
</feature>
<keyword evidence="5 9" id="KW-0406">Ion transport</keyword>
<keyword evidence="6 9" id="KW-0472">Membrane</keyword>
<evidence type="ECO:0000256" key="9">
    <source>
        <dbReference type="RuleBase" id="RU361221"/>
    </source>
</evidence>
<dbReference type="PRINTS" id="PR00762">
    <property type="entry name" value="CLCHANNEL"/>
</dbReference>
<dbReference type="PANTHER" id="PTHR45711:SF6">
    <property type="entry name" value="CHLORIDE CHANNEL PROTEIN"/>
    <property type="match status" value="1"/>
</dbReference>
<dbReference type="FunFam" id="1.10.3080.10:FF:000011">
    <property type="entry name" value="Chloride channel protein"/>
    <property type="match status" value="1"/>
</dbReference>
<feature type="transmembrane region" description="Helical" evidence="9">
    <location>
        <begin position="336"/>
        <end position="357"/>
    </location>
</feature>
<dbReference type="CDD" id="cd04591">
    <property type="entry name" value="CBS_pair_voltage-gated_CLC_euk_bac"/>
    <property type="match status" value="1"/>
</dbReference>
<dbReference type="Proteomes" id="UP000070544">
    <property type="component" value="Unassembled WGS sequence"/>
</dbReference>
<feature type="transmembrane region" description="Helical" evidence="9">
    <location>
        <begin position="377"/>
        <end position="399"/>
    </location>
</feature>
<dbReference type="GO" id="GO:0005247">
    <property type="term" value="F:voltage-gated chloride channel activity"/>
    <property type="evidence" value="ECO:0007669"/>
    <property type="project" value="TreeGrafter"/>
</dbReference>
<comment type="caution">
    <text evidence="9">Lacks conserved residue(s) required for the propagation of feature annotation.</text>
</comment>
<feature type="transmembrane region" description="Helical" evidence="9">
    <location>
        <begin position="83"/>
        <end position="101"/>
    </location>
</feature>
<dbReference type="STRING" id="1344416.A0A139ANR1"/>
<feature type="domain" description="CBS" evidence="11">
    <location>
        <begin position="589"/>
        <end position="652"/>
    </location>
</feature>
<evidence type="ECO:0000313" key="13">
    <source>
        <dbReference type="Proteomes" id="UP000070544"/>
    </source>
</evidence>
<keyword evidence="7 9" id="KW-0868">Chloride</keyword>
<name>A0A139ANR1_GONPJ</name>
<keyword evidence="3 9" id="KW-0812">Transmembrane</keyword>
<dbReference type="Pfam" id="PF00571">
    <property type="entry name" value="CBS"/>
    <property type="match status" value="1"/>
</dbReference>
<evidence type="ECO:0000256" key="1">
    <source>
        <dbReference type="ARBA" id="ARBA00004141"/>
    </source>
</evidence>
<feature type="region of interest" description="Disordered" evidence="10">
    <location>
        <begin position="664"/>
        <end position="692"/>
    </location>
</feature>
<keyword evidence="4 9" id="KW-1133">Transmembrane helix</keyword>
<evidence type="ECO:0000256" key="7">
    <source>
        <dbReference type="ARBA" id="ARBA00023214"/>
    </source>
</evidence>
<dbReference type="Pfam" id="PF00654">
    <property type="entry name" value="Voltage_CLC"/>
    <property type="match status" value="1"/>
</dbReference>
<feature type="transmembrane region" description="Helical" evidence="9">
    <location>
        <begin position="432"/>
        <end position="452"/>
    </location>
</feature>
<evidence type="ECO:0000313" key="12">
    <source>
        <dbReference type="EMBL" id="KXS18389.1"/>
    </source>
</evidence>
<accession>A0A139ANR1</accession>
<dbReference type="InterPro" id="IPR046342">
    <property type="entry name" value="CBS_dom_sf"/>
</dbReference>
<organism evidence="12 13">
    <name type="scientific">Gonapodya prolifera (strain JEL478)</name>
    <name type="common">Monoblepharis prolifera</name>
    <dbReference type="NCBI Taxonomy" id="1344416"/>
    <lineage>
        <taxon>Eukaryota</taxon>
        <taxon>Fungi</taxon>
        <taxon>Fungi incertae sedis</taxon>
        <taxon>Chytridiomycota</taxon>
        <taxon>Chytridiomycota incertae sedis</taxon>
        <taxon>Monoblepharidomycetes</taxon>
        <taxon>Monoblepharidales</taxon>
        <taxon>Gonapodyaceae</taxon>
        <taxon>Gonapodya</taxon>
    </lineage>
</organism>
<dbReference type="SUPFAM" id="SSF81340">
    <property type="entry name" value="Clc chloride channel"/>
    <property type="match status" value="1"/>
</dbReference>
<dbReference type="EMBL" id="KQ965742">
    <property type="protein sequence ID" value="KXS18389.1"/>
    <property type="molecule type" value="Genomic_DNA"/>
</dbReference>
<proteinExistence type="inferred from homology"/>
<dbReference type="InterPro" id="IPR001807">
    <property type="entry name" value="ClC"/>
</dbReference>
<dbReference type="CDD" id="cd03684">
    <property type="entry name" value="ClC_3_like"/>
    <property type="match status" value="1"/>
</dbReference>
<dbReference type="Gene3D" id="1.10.3080.10">
    <property type="entry name" value="Clc chloride channel"/>
    <property type="match status" value="1"/>
</dbReference>
<dbReference type="Gene3D" id="3.90.1280.20">
    <property type="match status" value="1"/>
</dbReference>
<feature type="transmembrane region" description="Helical" evidence="9">
    <location>
        <begin position="262"/>
        <end position="286"/>
    </location>
</feature>
<evidence type="ECO:0000256" key="3">
    <source>
        <dbReference type="ARBA" id="ARBA00022692"/>
    </source>
</evidence>
<keyword evidence="13" id="KW-1185">Reference proteome</keyword>
<dbReference type="SUPFAM" id="SSF54631">
    <property type="entry name" value="CBS-domain pair"/>
    <property type="match status" value="1"/>
</dbReference>
<dbReference type="OMA" id="WIHDFAK"/>
<dbReference type="GO" id="GO:0005794">
    <property type="term" value="C:Golgi apparatus"/>
    <property type="evidence" value="ECO:0007669"/>
    <property type="project" value="TreeGrafter"/>
</dbReference>
<dbReference type="InterPro" id="IPR014743">
    <property type="entry name" value="Cl-channel_core"/>
</dbReference>
<feature type="transmembrane region" description="Helical" evidence="9">
    <location>
        <begin position="524"/>
        <end position="545"/>
    </location>
</feature>
<dbReference type="InterPro" id="IPR000644">
    <property type="entry name" value="CBS_dom"/>
</dbReference>
<dbReference type="PANTHER" id="PTHR45711">
    <property type="entry name" value="CHLORIDE CHANNEL PROTEIN"/>
    <property type="match status" value="1"/>
</dbReference>
<feature type="domain" description="CBS" evidence="11">
    <location>
        <begin position="708"/>
        <end position="763"/>
    </location>
</feature>
<dbReference type="GO" id="GO:0005886">
    <property type="term" value="C:plasma membrane"/>
    <property type="evidence" value="ECO:0007669"/>
    <property type="project" value="TreeGrafter"/>
</dbReference>
<feature type="transmembrane region" description="Helical" evidence="9">
    <location>
        <begin position="157"/>
        <end position="178"/>
    </location>
</feature>
<dbReference type="Gene3D" id="3.10.580.20">
    <property type="match status" value="1"/>
</dbReference>
<evidence type="ECO:0000259" key="11">
    <source>
        <dbReference type="PROSITE" id="PS51371"/>
    </source>
</evidence>
<keyword evidence="2 9" id="KW-0813">Transport</keyword>
<dbReference type="GO" id="GO:0005769">
    <property type="term" value="C:early endosome"/>
    <property type="evidence" value="ECO:0007669"/>
    <property type="project" value="TreeGrafter"/>
</dbReference>
<comment type="similarity">
    <text evidence="9">Belongs to the chloride channel (TC 2.A.49) family.</text>
</comment>
<gene>
    <name evidence="12" type="ORF">M427DRAFT_109590</name>
</gene>
<reference evidence="12 13" key="1">
    <citation type="journal article" date="2015" name="Genome Biol. Evol.">
        <title>Phylogenomic analyses indicate that early fungi evolved digesting cell walls of algal ancestors of land plants.</title>
        <authorList>
            <person name="Chang Y."/>
            <person name="Wang S."/>
            <person name="Sekimoto S."/>
            <person name="Aerts A.L."/>
            <person name="Choi C."/>
            <person name="Clum A."/>
            <person name="LaButti K.M."/>
            <person name="Lindquist E.A."/>
            <person name="Yee Ngan C."/>
            <person name="Ohm R.A."/>
            <person name="Salamov A.A."/>
            <person name="Grigoriev I.V."/>
            <person name="Spatafora J.W."/>
            <person name="Berbee M.L."/>
        </authorList>
    </citation>
    <scope>NUCLEOTIDE SEQUENCE [LARGE SCALE GENOMIC DNA]</scope>
    <source>
        <strain evidence="12 13">JEL478</strain>
    </source>
</reference>
<evidence type="ECO:0000256" key="10">
    <source>
        <dbReference type="SAM" id="MobiDB-lite"/>
    </source>
</evidence>
<dbReference type="OrthoDB" id="44789at2759"/>
<protein>
    <recommendedName>
        <fullName evidence="9">Chloride channel protein</fullName>
    </recommendedName>
</protein>
<evidence type="ECO:0000256" key="8">
    <source>
        <dbReference type="PROSITE-ProRule" id="PRU00703"/>
    </source>
</evidence>
<keyword evidence="8" id="KW-0129">CBS domain</keyword>
<comment type="subcellular location">
    <subcellularLocation>
        <location evidence="1 9">Membrane</location>
        <topology evidence="1 9">Multi-pass membrane protein</topology>
    </subcellularLocation>
</comment>
<evidence type="ECO:0000256" key="5">
    <source>
        <dbReference type="ARBA" id="ARBA00023065"/>
    </source>
</evidence>
<evidence type="ECO:0000256" key="2">
    <source>
        <dbReference type="ARBA" id="ARBA00022448"/>
    </source>
</evidence>
<dbReference type="PROSITE" id="PS51371">
    <property type="entry name" value="CBS"/>
    <property type="match status" value="2"/>
</dbReference>
<dbReference type="AlphaFoldDB" id="A0A139ANR1"/>
<sequence>MRAVSTTGTAVLDGLVTEPVDAGAFDPIHMSSGRDGIDGGEYANFASIDWIRDFAKDRDRVLQLRHMGGLQGFTARLVDASQAWVLVLVIGIACGVISAWIDVATEWLSDVKFGYCSAGFYLNRRFCCSTSSSHSHCTDWVPWSSALRPSDSVMGRFTGFVFFTSFSLLFAVSAGVLAKRYAPYAAGSGIPEVKTILGGFIIRKFLGGWTLLIKCIGLVLSTSTPLALGKEGPMVHVACCVGNVFTRLFAKYNLNEVKRREILSAASAAGVSIAFGAPIGGVLFSLEEVSAYFPMKTLWRSFLCAMVAAISLQFMDPFRTGKLVLFQTTYSRPWHAFEMPFFVLLGVAGGLFGAGFVRFNMKLAEIRKRTKLASMGLAEVVAITFLTCVIGYPISYMSVSALELLSNLFRECQEMDFDFAGLCDTSSTTRSVLLLLISWVLKAFLMTVTIGVKIPAGSYVPSMAVGACVGRAVGILVQAMQKAVPDAAIFSSCAKETICVTPGTYAMVGAAASLAGVTRMTVSLAVIMFEVTGALTYLLPIMLSVMTAKWVADMFGKETIVEGMIHMNKYPFLDNKEEYHLQTRIESVMTPVHQLQVINADGEKLSHLEDLILRFDLKGYPVVDSTAASGPLLVGWIGRAELRQALEPARKSGRVHLGTKCTFKPSVNGGGRPSRHRVDDSEDANGDRTYLRRDSSESDEVLNLSSWMDVAPFTVSPRMSMDLVLELFKKMGLTNVIVAKAGILKGLLSKKDLLKHLSSVHGSTGWIQWGDERTLPSLSSLWALLR</sequence>
<evidence type="ECO:0000256" key="6">
    <source>
        <dbReference type="ARBA" id="ARBA00023136"/>
    </source>
</evidence>